<proteinExistence type="inferred from homology"/>
<dbReference type="SUPFAM" id="SSF56954">
    <property type="entry name" value="Outer membrane efflux proteins (OEP)"/>
    <property type="match status" value="1"/>
</dbReference>
<dbReference type="AlphaFoldDB" id="A0AAI9N5W4"/>
<dbReference type="InterPro" id="IPR003423">
    <property type="entry name" value="OMP_efflux"/>
</dbReference>
<dbReference type="Gene3D" id="2.20.200.10">
    <property type="entry name" value="Outer membrane efflux proteins (OEP)"/>
    <property type="match status" value="1"/>
</dbReference>
<gene>
    <name evidence="3" type="ORF">HFRIS_000250</name>
</gene>
<dbReference type="PANTHER" id="PTHR30203">
    <property type="entry name" value="OUTER MEMBRANE CATION EFFLUX PROTEIN"/>
    <property type="match status" value="1"/>
</dbReference>
<evidence type="ECO:0000256" key="1">
    <source>
        <dbReference type="ARBA" id="ARBA00007613"/>
    </source>
</evidence>
<feature type="chain" id="PRO_5042317695" evidence="2">
    <location>
        <begin position="21"/>
        <end position="502"/>
    </location>
</feature>
<keyword evidence="2" id="KW-0564">Palmitate</keyword>
<keyword evidence="2" id="KW-0812">Transmembrane</keyword>
<dbReference type="RefSeq" id="WP_006461172.1">
    <property type="nucleotide sequence ID" value="NZ_AEEC02000001.1"/>
</dbReference>
<keyword evidence="2" id="KW-1134">Transmembrane beta strand</keyword>
<dbReference type="Gene3D" id="1.20.1600.10">
    <property type="entry name" value="Outer membrane efflux proteins (OEP)"/>
    <property type="match status" value="1"/>
</dbReference>
<dbReference type="NCBIfam" id="TIGR01845">
    <property type="entry name" value="outer_NodT"/>
    <property type="match status" value="1"/>
</dbReference>
<keyword evidence="2 3" id="KW-0449">Lipoprotein</keyword>
<dbReference type="Proteomes" id="UP000006772">
    <property type="component" value="Unassembled WGS sequence"/>
</dbReference>
<dbReference type="GO" id="GO:0005886">
    <property type="term" value="C:plasma membrane"/>
    <property type="evidence" value="ECO:0007669"/>
    <property type="project" value="UniProtKB-SubCell"/>
</dbReference>
<dbReference type="Pfam" id="PF02321">
    <property type="entry name" value="OEP"/>
    <property type="match status" value="2"/>
</dbReference>
<dbReference type="PANTHER" id="PTHR30203:SF33">
    <property type="entry name" value="BLR4455 PROTEIN"/>
    <property type="match status" value="1"/>
</dbReference>
<keyword evidence="2" id="KW-0472">Membrane</keyword>
<feature type="signal peptide" evidence="2">
    <location>
        <begin position="1"/>
        <end position="20"/>
    </location>
</feature>
<dbReference type="PROSITE" id="PS51257">
    <property type="entry name" value="PROKAR_LIPOPROTEIN"/>
    <property type="match status" value="1"/>
</dbReference>
<comment type="caution">
    <text evidence="3">The sequence shown here is derived from an EMBL/GenBank/DDBJ whole genome shotgun (WGS) entry which is preliminary data.</text>
</comment>
<evidence type="ECO:0000313" key="3">
    <source>
        <dbReference type="EMBL" id="EOA06697.1"/>
    </source>
</evidence>
<reference evidence="3 4" key="1">
    <citation type="journal article" date="2013" name="Front. Microbiol.">
        <title>The genome of the endophytic bacterium H. frisingense GSF30(T) identifies diverse strategies in the Herbaspirillum genus to interact with plants.</title>
        <authorList>
            <person name="Straub D."/>
            <person name="Rothballer M."/>
            <person name="Hartmann A."/>
            <person name="Ludewig U."/>
        </authorList>
    </citation>
    <scope>NUCLEOTIDE SEQUENCE [LARGE SCALE GENOMIC DNA]</scope>
    <source>
        <strain evidence="3 4">GSF30</strain>
    </source>
</reference>
<protein>
    <submittedName>
        <fullName evidence="3">Outer membrane drug efflux lipoprotein</fullName>
    </submittedName>
</protein>
<evidence type="ECO:0000256" key="2">
    <source>
        <dbReference type="RuleBase" id="RU362097"/>
    </source>
</evidence>
<comment type="similarity">
    <text evidence="1 2">Belongs to the outer membrane factor (OMF) (TC 1.B.17) family.</text>
</comment>
<name>A0AAI9N5W4_9BURK</name>
<sequence>MKLRRPPVVLVMLTCALALAACASGPDYVKPTLDMPAAWTPEAPWRSMQPQDEVARGPWWERFGDAQLNALQQQALAGNQTLAIATARLAQARAQLDVSGAAQAPQVGISSRAARARISANRPLTNYNSPNYATVQNDFALGLTVSYELDFFGRVRRSVEAAGATLQQSAADLENTRLLISADLASNYFNLRELDVELDVVRRAIELQRKALDLATSRHDLGATSGLDVAQQQALLDTTLTQVDLLGRQRAQYEHAIATLTGTPAPGFAIAPSLAPIALPAIPLGVPSDVLERRPDVASAERAMAAANAQIGVASAAFYPSFMLQPSYGVDSRNWGALFNAPSVLWSLGVSASQSLFDAGRLRAGVDFSKAGYQATVAGYRRTVLTAMQEVEDGITGIAALDRAYRQSQSAIASARRVLDIATSRYEGGATPYLDVITAQQSLLNSERQAAQLMGQRLLVSVFLIKALGGDWQDRRESALQVGSSSAPALAQLPILSPQEND</sequence>
<evidence type="ECO:0000313" key="4">
    <source>
        <dbReference type="Proteomes" id="UP000006772"/>
    </source>
</evidence>
<accession>A0AAI9N5W4</accession>
<comment type="subcellular location">
    <subcellularLocation>
        <location evidence="2">Cell membrane</location>
        <topology evidence="2">Lipid-anchor</topology>
    </subcellularLocation>
</comment>
<dbReference type="InterPro" id="IPR010131">
    <property type="entry name" value="MdtP/NodT-like"/>
</dbReference>
<organism evidence="3 4">
    <name type="scientific">Herbaspirillum frisingense GSF30</name>
    <dbReference type="NCBI Taxonomy" id="864073"/>
    <lineage>
        <taxon>Bacteria</taxon>
        <taxon>Pseudomonadati</taxon>
        <taxon>Pseudomonadota</taxon>
        <taxon>Betaproteobacteria</taxon>
        <taxon>Burkholderiales</taxon>
        <taxon>Oxalobacteraceae</taxon>
        <taxon>Herbaspirillum</taxon>
    </lineage>
</organism>
<dbReference type="EMBL" id="AEEC02000001">
    <property type="protein sequence ID" value="EOA06697.1"/>
    <property type="molecule type" value="Genomic_DNA"/>
</dbReference>
<dbReference type="GO" id="GO:0015562">
    <property type="term" value="F:efflux transmembrane transporter activity"/>
    <property type="evidence" value="ECO:0007669"/>
    <property type="project" value="InterPro"/>
</dbReference>
<keyword evidence="2" id="KW-0732">Signal</keyword>